<evidence type="ECO:0000313" key="2">
    <source>
        <dbReference type="Proteomes" id="UP001622557"/>
    </source>
</evidence>
<evidence type="ECO:0000313" key="1">
    <source>
        <dbReference type="EMBL" id="WTQ84664.1"/>
    </source>
</evidence>
<dbReference type="RefSeq" id="WP_405452427.1">
    <property type="nucleotide sequence ID" value="NZ_CP108164.1"/>
</dbReference>
<accession>A0ABZ1KVS5</accession>
<dbReference type="Proteomes" id="UP001622557">
    <property type="component" value="Chromosome"/>
</dbReference>
<dbReference type="GeneID" id="97285178"/>
<reference evidence="1 2" key="1">
    <citation type="submission" date="2022-10" db="EMBL/GenBank/DDBJ databases">
        <title>The complete genomes of actinobacterial strains from the NBC collection.</title>
        <authorList>
            <person name="Joergensen T.S."/>
            <person name="Alvarez Arevalo M."/>
            <person name="Sterndorff E.B."/>
            <person name="Faurdal D."/>
            <person name="Vuksanovic O."/>
            <person name="Mourched A.-S."/>
            <person name="Charusanti P."/>
            <person name="Shaw S."/>
            <person name="Blin K."/>
            <person name="Weber T."/>
        </authorList>
    </citation>
    <scope>NUCLEOTIDE SEQUENCE [LARGE SCALE GENOMIC DNA]</scope>
    <source>
        <strain evidence="1 2">NBC_00156</strain>
    </source>
</reference>
<proteinExistence type="predicted"/>
<keyword evidence="2" id="KW-1185">Reference proteome</keyword>
<dbReference type="EMBL" id="CP108164">
    <property type="protein sequence ID" value="WTQ84664.1"/>
    <property type="molecule type" value="Genomic_DNA"/>
</dbReference>
<name>A0ABZ1KVS5_STRAH</name>
<organism evidence="1 2">
    <name type="scientific">Streptomyces achromogenes</name>
    <dbReference type="NCBI Taxonomy" id="67255"/>
    <lineage>
        <taxon>Bacteria</taxon>
        <taxon>Bacillati</taxon>
        <taxon>Actinomycetota</taxon>
        <taxon>Actinomycetes</taxon>
        <taxon>Kitasatosporales</taxon>
        <taxon>Streptomycetaceae</taxon>
        <taxon>Streptomyces</taxon>
    </lineage>
</organism>
<gene>
    <name evidence="1" type="ORF">OG350_32085</name>
</gene>
<protein>
    <submittedName>
        <fullName evidence="1">Uncharacterized protein</fullName>
    </submittedName>
</protein>
<sequence>MLAGRAEHAYGLRRVAKVFGRIGRPSAAAEPAQGILGLASTADSPSRRRWDTYAAADALLAAGDAGTGDSARAAALLEEISHPARRGVATPAVVKPLPAGAPHTGRGTVLGPVGAVIEEIAAVAPEHLPVLTPTLEAAGLGRSGAYQ</sequence>